<name>A0AAW0EJ11_9AGAR</name>
<dbReference type="AlphaFoldDB" id="A0AAW0EJ11"/>
<dbReference type="Pfam" id="PF12937">
    <property type="entry name" value="F-box-like"/>
    <property type="match status" value="1"/>
</dbReference>
<dbReference type="SUPFAM" id="SSF52047">
    <property type="entry name" value="RNI-like"/>
    <property type="match status" value="1"/>
</dbReference>
<dbReference type="Gene3D" id="1.20.1280.50">
    <property type="match status" value="1"/>
</dbReference>
<dbReference type="PROSITE" id="PS50181">
    <property type="entry name" value="FBOX"/>
    <property type="match status" value="1"/>
</dbReference>
<dbReference type="Proteomes" id="UP001362999">
    <property type="component" value="Unassembled WGS sequence"/>
</dbReference>
<comment type="caution">
    <text evidence="2">The sequence shown here is derived from an EMBL/GenBank/DDBJ whole genome shotgun (WGS) entry which is preliminary data.</text>
</comment>
<accession>A0AAW0EJ11</accession>
<sequence>MASRSLTIQCFPVELLTEIFEYQVEKKEVLAISQVCARWRQIAHNCPRLWSAVEVDVERPSTDSAYVDGLKTWLARSAPLRISLTCLASGGTSLYDVLEEIFHTSSRWRFLHYRQGPASQLPLTALSKLAETSLSALEELHLGNIEEGPLIITFPSSAVPRLQRVKVFIYTPTLQIHLPWKQLTHLSFSTAYADIAIEVLAECTNLIAASIIIPVVWADLPPPGQSAQTLSHLRYLALFTGGDDGHISPLFDRIFAPALETLEMDFSALDGRLTWPETSFTTFQLQSSHIVYLALNGCLYLTPENLCAALRHLPCVAELKLGHCYEIVGNNFMTMLVNKHGVAPLAPRLHNLVLKNVNRNAFAPNLFVDMLSSRWWTEADASVPRAVARWTRVELETRGDVSQDFTDTIQGLQDRGLPLEMLTIPLSVAANTLDINHSAINLQF</sequence>
<evidence type="ECO:0000259" key="1">
    <source>
        <dbReference type="PROSITE" id="PS50181"/>
    </source>
</evidence>
<evidence type="ECO:0000313" key="2">
    <source>
        <dbReference type="EMBL" id="KAK7064780.1"/>
    </source>
</evidence>
<evidence type="ECO:0000313" key="3">
    <source>
        <dbReference type="Proteomes" id="UP001362999"/>
    </source>
</evidence>
<gene>
    <name evidence="2" type="ORF">R3P38DRAFT_57991</name>
</gene>
<feature type="domain" description="F-box" evidence="1">
    <location>
        <begin position="5"/>
        <end position="53"/>
    </location>
</feature>
<proteinExistence type="predicted"/>
<dbReference type="SUPFAM" id="SSF81383">
    <property type="entry name" value="F-box domain"/>
    <property type="match status" value="1"/>
</dbReference>
<protein>
    <recommendedName>
        <fullName evidence="1">F-box domain-containing protein</fullName>
    </recommendedName>
</protein>
<reference evidence="2 3" key="1">
    <citation type="journal article" date="2024" name="J Genomics">
        <title>Draft genome sequencing and assembly of Favolaschia claudopus CIRM-BRFM 2984 isolated from oak limbs.</title>
        <authorList>
            <person name="Navarro D."/>
            <person name="Drula E."/>
            <person name="Chaduli D."/>
            <person name="Cazenave R."/>
            <person name="Ahrendt S."/>
            <person name="Wang J."/>
            <person name="Lipzen A."/>
            <person name="Daum C."/>
            <person name="Barry K."/>
            <person name="Grigoriev I.V."/>
            <person name="Favel A."/>
            <person name="Rosso M.N."/>
            <person name="Martin F."/>
        </authorList>
    </citation>
    <scope>NUCLEOTIDE SEQUENCE [LARGE SCALE GENOMIC DNA]</scope>
    <source>
        <strain evidence="2 3">CIRM-BRFM 2984</strain>
    </source>
</reference>
<organism evidence="2 3">
    <name type="scientific">Favolaschia claudopus</name>
    <dbReference type="NCBI Taxonomy" id="2862362"/>
    <lineage>
        <taxon>Eukaryota</taxon>
        <taxon>Fungi</taxon>
        <taxon>Dikarya</taxon>
        <taxon>Basidiomycota</taxon>
        <taxon>Agaricomycotina</taxon>
        <taxon>Agaricomycetes</taxon>
        <taxon>Agaricomycetidae</taxon>
        <taxon>Agaricales</taxon>
        <taxon>Marasmiineae</taxon>
        <taxon>Mycenaceae</taxon>
        <taxon>Favolaschia</taxon>
    </lineage>
</organism>
<dbReference type="EMBL" id="JAWWNJ010000001">
    <property type="protein sequence ID" value="KAK7064780.1"/>
    <property type="molecule type" value="Genomic_DNA"/>
</dbReference>
<keyword evidence="3" id="KW-1185">Reference proteome</keyword>
<dbReference type="InterPro" id="IPR036047">
    <property type="entry name" value="F-box-like_dom_sf"/>
</dbReference>
<dbReference type="InterPro" id="IPR001810">
    <property type="entry name" value="F-box_dom"/>
</dbReference>